<dbReference type="Proteomes" id="UP000321436">
    <property type="component" value="Unassembled WGS sequence"/>
</dbReference>
<name>A0A512RPR7_9BACT</name>
<accession>A0A512RPR7</accession>
<protein>
    <submittedName>
        <fullName evidence="2">Conjugative transposon protein TraN</fullName>
    </submittedName>
</protein>
<evidence type="ECO:0000256" key="1">
    <source>
        <dbReference type="SAM" id="SignalP"/>
    </source>
</evidence>
<sequence>MKYLLFCLLSIVIFSLHAAAQTMQPRTRLYSLLPYDIQVTDKATTVISFPFTVLNADCGSENLRAEKVPEKVNVIKLKAAVPLTDTTSLHVFTGDGSIYAFKVSWRPTLSTLTYDLREAALQTGTFAGNLEVAPLNERELKTGLEKIRTGRKFLHASNRKFKLKLSLQGIYAHNNTLFLKFRVVNRSRLSYQAGWASLYIQDIKVARRSSVQQIPIQPVYLDALPTLEGKSSQKWIVAIAKATIPDKKKLTLELQEQNGGRHVTLTIRNKDLFKARSL</sequence>
<gene>
    <name evidence="2" type="ORF">CCY01nite_39490</name>
</gene>
<dbReference type="Pfam" id="PF13595">
    <property type="entry name" value="DUF4138"/>
    <property type="match status" value="1"/>
</dbReference>
<reference evidence="2 3" key="1">
    <citation type="submission" date="2019-07" db="EMBL/GenBank/DDBJ databases">
        <title>Whole genome shotgun sequence of Chitinophaga cymbidii NBRC 109752.</title>
        <authorList>
            <person name="Hosoyama A."/>
            <person name="Uohara A."/>
            <person name="Ohji S."/>
            <person name="Ichikawa N."/>
        </authorList>
    </citation>
    <scope>NUCLEOTIDE SEQUENCE [LARGE SCALE GENOMIC DNA]</scope>
    <source>
        <strain evidence="2 3">NBRC 109752</strain>
    </source>
</reference>
<evidence type="ECO:0000313" key="3">
    <source>
        <dbReference type="Proteomes" id="UP000321436"/>
    </source>
</evidence>
<dbReference type="EMBL" id="BKAU01000005">
    <property type="protein sequence ID" value="GEP97689.1"/>
    <property type="molecule type" value="Genomic_DNA"/>
</dbReference>
<feature type="signal peptide" evidence="1">
    <location>
        <begin position="1"/>
        <end position="18"/>
    </location>
</feature>
<comment type="caution">
    <text evidence="2">The sequence shown here is derived from an EMBL/GenBank/DDBJ whole genome shotgun (WGS) entry which is preliminary data.</text>
</comment>
<evidence type="ECO:0000313" key="2">
    <source>
        <dbReference type="EMBL" id="GEP97689.1"/>
    </source>
</evidence>
<dbReference type="RefSeq" id="WP_146865526.1">
    <property type="nucleotide sequence ID" value="NZ_BKAU01000005.1"/>
</dbReference>
<dbReference type="OrthoDB" id="1038500at2"/>
<dbReference type="InterPro" id="IPR022298">
    <property type="entry name" value="Conjug_transposon_TraN"/>
</dbReference>
<keyword evidence="3" id="KW-1185">Reference proteome</keyword>
<keyword evidence="1" id="KW-0732">Signal</keyword>
<dbReference type="AlphaFoldDB" id="A0A512RPR7"/>
<feature type="chain" id="PRO_5021769057" evidence="1">
    <location>
        <begin position="19"/>
        <end position="278"/>
    </location>
</feature>
<organism evidence="2 3">
    <name type="scientific">Chitinophaga cymbidii</name>
    <dbReference type="NCBI Taxonomy" id="1096750"/>
    <lineage>
        <taxon>Bacteria</taxon>
        <taxon>Pseudomonadati</taxon>
        <taxon>Bacteroidota</taxon>
        <taxon>Chitinophagia</taxon>
        <taxon>Chitinophagales</taxon>
        <taxon>Chitinophagaceae</taxon>
        <taxon>Chitinophaga</taxon>
    </lineage>
</organism>
<proteinExistence type="predicted"/>